<feature type="region of interest" description="Disordered" evidence="1">
    <location>
        <begin position="562"/>
        <end position="603"/>
    </location>
</feature>
<comment type="caution">
    <text evidence="2">The sequence shown here is derived from an EMBL/GenBank/DDBJ whole genome shotgun (WGS) entry which is preliminary data.</text>
</comment>
<keyword evidence="2" id="KW-0547">Nucleotide-binding</keyword>
<evidence type="ECO:0000313" key="2">
    <source>
        <dbReference type="EMBL" id="MCP2363951.1"/>
    </source>
</evidence>
<evidence type="ECO:0000313" key="3">
    <source>
        <dbReference type="Proteomes" id="UP001139648"/>
    </source>
</evidence>
<keyword evidence="3" id="KW-1185">Reference proteome</keyword>
<gene>
    <name evidence="2" type="ORF">HD597_010971</name>
</gene>
<proteinExistence type="predicted"/>
<dbReference type="CDD" id="cd00882">
    <property type="entry name" value="Ras_like_GTPase"/>
    <property type="match status" value="1"/>
</dbReference>
<dbReference type="GO" id="GO:0005524">
    <property type="term" value="F:ATP binding"/>
    <property type="evidence" value="ECO:0007669"/>
    <property type="project" value="UniProtKB-KW"/>
</dbReference>
<dbReference type="Gene3D" id="3.40.50.300">
    <property type="entry name" value="P-loop containing nucleotide triphosphate hydrolases"/>
    <property type="match status" value="1"/>
</dbReference>
<dbReference type="AlphaFoldDB" id="A0A9X2GRS8"/>
<dbReference type="InterPro" id="IPR027417">
    <property type="entry name" value="P-loop_NTPase"/>
</dbReference>
<name>A0A9X2GRS8_9ACTN</name>
<keyword evidence="2" id="KW-0067">ATP-binding</keyword>
<dbReference type="RefSeq" id="WP_253755955.1">
    <property type="nucleotide sequence ID" value="NZ_BAABKA010000082.1"/>
</dbReference>
<dbReference type="SUPFAM" id="SSF52540">
    <property type="entry name" value="P-loop containing nucleoside triphosphate hydrolases"/>
    <property type="match status" value="1"/>
</dbReference>
<reference evidence="2" key="1">
    <citation type="submission" date="2022-06" db="EMBL/GenBank/DDBJ databases">
        <title>Sequencing the genomes of 1000 actinobacteria strains.</title>
        <authorList>
            <person name="Klenk H.-P."/>
        </authorList>
    </citation>
    <scope>NUCLEOTIDE SEQUENCE</scope>
    <source>
        <strain evidence="2">DSM 46694</strain>
    </source>
</reference>
<dbReference type="Proteomes" id="UP001139648">
    <property type="component" value="Unassembled WGS sequence"/>
</dbReference>
<protein>
    <submittedName>
        <fullName evidence="2">Energy-coupling factor transporter ATP-binding protein EcfA2</fullName>
    </submittedName>
</protein>
<sequence length="603" mass="63685">MDLLRALESLRRPLDRELFPLAVGEADADRRALRELTGQLDDYLLPRLRALDAPLLAVVGGSTGAGKSTLVNSLVGADVAEPGVLRPTTLVPTLVVSPADRSWFMGQNVLPGLSRATGEGPGALRVVTSPALGAGLALLDAPDIDSVVTANRELAAQLLAAADLWLFVTTAARYADEVPWSFLRSARERSTALAVVLDRVPPEAVEPVSRDLARLLTENGLEGTRLFTVPEAALPDEKARLPAAFVDDISSWLTGLAADAAERSRVVRQTLSGALDSLATRVPSLAAAVERQQAAFDGLRSVVAGAYAGGMADFDEGMRDGSLLRGEVLARWQDFIGTGDLMRSLESRVGWLRDRVVGFFTGRMPEVQLRDALESGVEALIRGAADGAAERALEGWSAAPGGPGLLERLGAVESARLGRASADLAERAESAVRGWQEYVLDLVREEGAERRTTARVASFGVNGAGLLLMLAVFASTGGLTGIEVGIAGGTSVLSQKLLEAVFGDQAVRSLTARAREDLRERVRGLLDEEAARFTARLEPVEPPRGTADALRTAAGRIRDHRAELPASVTAELPVPAPEESGARDARTAGLPLPDAGDAPEERS</sequence>
<accession>A0A9X2GRS8</accession>
<dbReference type="EMBL" id="JAMZEB010000002">
    <property type="protein sequence ID" value="MCP2363951.1"/>
    <property type="molecule type" value="Genomic_DNA"/>
</dbReference>
<organism evidence="2 3">
    <name type="scientific">Nonomuraea thailandensis</name>
    <dbReference type="NCBI Taxonomy" id="1188745"/>
    <lineage>
        <taxon>Bacteria</taxon>
        <taxon>Bacillati</taxon>
        <taxon>Actinomycetota</taxon>
        <taxon>Actinomycetes</taxon>
        <taxon>Streptosporangiales</taxon>
        <taxon>Streptosporangiaceae</taxon>
        <taxon>Nonomuraea</taxon>
    </lineage>
</organism>
<evidence type="ECO:0000256" key="1">
    <source>
        <dbReference type="SAM" id="MobiDB-lite"/>
    </source>
</evidence>